<sequence length="193" mass="21492">MTNDTLQGIGRWSDTQLSTLLRTGIDTNGHKAHFIMPRYPLLADADLRAIVTFLRSNEYAVQATPYVGPAHKPSILSNFIATLFIKRLPEPMFPIPMPDTTKPVLYGRYLVYSRYQCFACHSANVEKVNLLEPERTKGYLEGSSKFADADGNPVYSANLTADSATGLGRYTEAEFREVMLLGKNATGRLFAHL</sequence>
<name>A0ABW6AJV0_9BACT</name>
<keyword evidence="2" id="KW-1185">Reference proteome</keyword>
<evidence type="ECO:0000313" key="2">
    <source>
        <dbReference type="Proteomes" id="UP001597512"/>
    </source>
</evidence>
<comment type="caution">
    <text evidence="1">The sequence shown here is derived from an EMBL/GenBank/DDBJ whole genome shotgun (WGS) entry which is preliminary data.</text>
</comment>
<organism evidence="1 2">
    <name type="scientific">Spirosoma flavum</name>
    <dbReference type="NCBI Taxonomy" id="2048557"/>
    <lineage>
        <taxon>Bacteria</taxon>
        <taxon>Pseudomonadati</taxon>
        <taxon>Bacteroidota</taxon>
        <taxon>Cytophagia</taxon>
        <taxon>Cytophagales</taxon>
        <taxon>Cytophagaceae</taxon>
        <taxon>Spirosoma</taxon>
    </lineage>
</organism>
<protein>
    <recommendedName>
        <fullName evidence="3">Cytochrome c domain-containing protein</fullName>
    </recommendedName>
</protein>
<evidence type="ECO:0000313" key="1">
    <source>
        <dbReference type="EMBL" id="MFD2934732.1"/>
    </source>
</evidence>
<accession>A0ABW6AJV0</accession>
<dbReference type="RefSeq" id="WP_381501287.1">
    <property type="nucleotide sequence ID" value="NZ_JBHUOM010000006.1"/>
</dbReference>
<dbReference type="InterPro" id="IPR036909">
    <property type="entry name" value="Cyt_c-like_dom_sf"/>
</dbReference>
<dbReference type="SUPFAM" id="SSF46626">
    <property type="entry name" value="Cytochrome c"/>
    <property type="match status" value="2"/>
</dbReference>
<dbReference type="EMBL" id="JBHUOM010000006">
    <property type="protein sequence ID" value="MFD2934732.1"/>
    <property type="molecule type" value="Genomic_DNA"/>
</dbReference>
<evidence type="ECO:0008006" key="3">
    <source>
        <dbReference type="Google" id="ProtNLM"/>
    </source>
</evidence>
<gene>
    <name evidence="1" type="ORF">ACFS25_13130</name>
</gene>
<dbReference type="Proteomes" id="UP001597512">
    <property type="component" value="Unassembled WGS sequence"/>
</dbReference>
<proteinExistence type="predicted"/>
<reference evidence="2" key="1">
    <citation type="journal article" date="2019" name="Int. J. Syst. Evol. Microbiol.">
        <title>The Global Catalogue of Microorganisms (GCM) 10K type strain sequencing project: providing services to taxonomists for standard genome sequencing and annotation.</title>
        <authorList>
            <consortium name="The Broad Institute Genomics Platform"/>
            <consortium name="The Broad Institute Genome Sequencing Center for Infectious Disease"/>
            <person name="Wu L."/>
            <person name="Ma J."/>
        </authorList>
    </citation>
    <scope>NUCLEOTIDE SEQUENCE [LARGE SCALE GENOMIC DNA]</scope>
    <source>
        <strain evidence="2">KCTC 52490</strain>
    </source>
</reference>